<dbReference type="InterPro" id="IPR009057">
    <property type="entry name" value="Homeodomain-like_sf"/>
</dbReference>
<evidence type="ECO:0000256" key="3">
    <source>
        <dbReference type="ARBA" id="ARBA00023163"/>
    </source>
</evidence>
<keyword evidence="7" id="KW-1185">Reference proteome</keyword>
<dbReference type="InterPro" id="IPR041478">
    <property type="entry name" value="TetR_C_27"/>
</dbReference>
<evidence type="ECO:0000256" key="4">
    <source>
        <dbReference type="PROSITE-ProRule" id="PRU00335"/>
    </source>
</evidence>
<dbReference type="AlphaFoldDB" id="A0A1H7SY23"/>
<dbReference type="Pfam" id="PF17935">
    <property type="entry name" value="TetR_C_27"/>
    <property type="match status" value="1"/>
</dbReference>
<protein>
    <submittedName>
        <fullName evidence="6">DNA-binding transcriptional regulator, AcrR family</fullName>
    </submittedName>
</protein>
<dbReference type="Pfam" id="PF00440">
    <property type="entry name" value="TetR_N"/>
    <property type="match status" value="1"/>
</dbReference>
<feature type="domain" description="HTH tetR-type" evidence="5">
    <location>
        <begin position="6"/>
        <end position="66"/>
    </location>
</feature>
<evidence type="ECO:0000259" key="5">
    <source>
        <dbReference type="PROSITE" id="PS50977"/>
    </source>
</evidence>
<dbReference type="STRING" id="1036779.SAMN04515666_105229"/>
<dbReference type="PRINTS" id="PR00455">
    <property type="entry name" value="HTHTETR"/>
</dbReference>
<keyword evidence="2 4" id="KW-0238">DNA-binding</keyword>
<evidence type="ECO:0000256" key="2">
    <source>
        <dbReference type="ARBA" id="ARBA00023125"/>
    </source>
</evidence>
<dbReference type="SUPFAM" id="SSF46689">
    <property type="entry name" value="Homeodomain-like"/>
    <property type="match status" value="1"/>
</dbReference>
<dbReference type="SUPFAM" id="SSF48498">
    <property type="entry name" value="Tetracyclin repressor-like, C-terminal domain"/>
    <property type="match status" value="1"/>
</dbReference>
<dbReference type="InterPro" id="IPR001647">
    <property type="entry name" value="HTH_TetR"/>
</dbReference>
<dbReference type="PROSITE" id="PS50977">
    <property type="entry name" value="HTH_TETR_2"/>
    <property type="match status" value="1"/>
</dbReference>
<reference evidence="7" key="1">
    <citation type="submission" date="2016-10" db="EMBL/GenBank/DDBJ databases">
        <authorList>
            <person name="Varghese N."/>
            <person name="Submissions S."/>
        </authorList>
    </citation>
    <scope>NUCLEOTIDE SEQUENCE [LARGE SCALE GENOMIC DNA]</scope>
    <source>
        <strain evidence="7">LMG 26383,CCUG 61248,R- 45681</strain>
    </source>
</reference>
<dbReference type="PANTHER" id="PTHR30055:SF151">
    <property type="entry name" value="TRANSCRIPTIONAL REGULATORY PROTEIN"/>
    <property type="match status" value="1"/>
</dbReference>
<feature type="DNA-binding region" description="H-T-H motif" evidence="4">
    <location>
        <begin position="29"/>
        <end position="48"/>
    </location>
</feature>
<keyword evidence="3" id="KW-0804">Transcription</keyword>
<dbReference type="GO" id="GO:0003700">
    <property type="term" value="F:DNA-binding transcription factor activity"/>
    <property type="evidence" value="ECO:0007669"/>
    <property type="project" value="TreeGrafter"/>
</dbReference>
<dbReference type="RefSeq" id="WP_244543875.1">
    <property type="nucleotide sequence ID" value="NZ_FOAN01000005.1"/>
</dbReference>
<accession>A0A1H7SY23</accession>
<proteinExistence type="predicted"/>
<dbReference type="EMBL" id="FOAN01000005">
    <property type="protein sequence ID" value="SEL76427.1"/>
    <property type="molecule type" value="Genomic_DNA"/>
</dbReference>
<keyword evidence="1" id="KW-0805">Transcription regulation</keyword>
<dbReference type="InterPro" id="IPR050109">
    <property type="entry name" value="HTH-type_TetR-like_transc_reg"/>
</dbReference>
<name>A0A1H7SY23_9HYPH</name>
<evidence type="ECO:0000256" key="1">
    <source>
        <dbReference type="ARBA" id="ARBA00023015"/>
    </source>
</evidence>
<organism evidence="6 7">
    <name type="scientific">Bosea lupini</name>
    <dbReference type="NCBI Taxonomy" id="1036779"/>
    <lineage>
        <taxon>Bacteria</taxon>
        <taxon>Pseudomonadati</taxon>
        <taxon>Pseudomonadota</taxon>
        <taxon>Alphaproteobacteria</taxon>
        <taxon>Hyphomicrobiales</taxon>
        <taxon>Boseaceae</taxon>
        <taxon>Bosea</taxon>
    </lineage>
</organism>
<dbReference type="PANTHER" id="PTHR30055">
    <property type="entry name" value="HTH-TYPE TRANSCRIPTIONAL REGULATOR RUTR"/>
    <property type="match status" value="1"/>
</dbReference>
<dbReference type="InterPro" id="IPR036271">
    <property type="entry name" value="Tet_transcr_reg_TetR-rel_C_sf"/>
</dbReference>
<sequence>MAAPREPSEMRILSVAGEHLRRHGLRRFTVVAVAEEAGMTHANVYRYFPSRTALIDAVVDVWLKAAERSLADIADGPDPAEDKLERLILALAKANRTLLHEEPHLFAALSQAVAKRHAISRRNRTRVRALFERVIDDGIATGAFEPRDRDRAIAFVIDATHRFIHPASLELEADVPQASVDARLATLIRVALRTLATGVI</sequence>
<evidence type="ECO:0000313" key="7">
    <source>
        <dbReference type="Proteomes" id="UP000199664"/>
    </source>
</evidence>
<dbReference type="Proteomes" id="UP000199664">
    <property type="component" value="Unassembled WGS sequence"/>
</dbReference>
<dbReference type="Gene3D" id="1.10.357.10">
    <property type="entry name" value="Tetracycline Repressor, domain 2"/>
    <property type="match status" value="1"/>
</dbReference>
<gene>
    <name evidence="6" type="ORF">SAMN04515666_105229</name>
</gene>
<dbReference type="GO" id="GO:0000976">
    <property type="term" value="F:transcription cis-regulatory region binding"/>
    <property type="evidence" value="ECO:0007669"/>
    <property type="project" value="TreeGrafter"/>
</dbReference>
<evidence type="ECO:0000313" key="6">
    <source>
        <dbReference type="EMBL" id="SEL76427.1"/>
    </source>
</evidence>